<organism evidence="2 3">
    <name type="scientific">Pedobacter boryungensis</name>
    <dbReference type="NCBI Taxonomy" id="869962"/>
    <lineage>
        <taxon>Bacteria</taxon>
        <taxon>Pseudomonadati</taxon>
        <taxon>Bacteroidota</taxon>
        <taxon>Sphingobacteriia</taxon>
        <taxon>Sphingobacteriales</taxon>
        <taxon>Sphingobacteriaceae</taxon>
        <taxon>Pedobacter</taxon>
    </lineage>
</organism>
<comment type="caution">
    <text evidence="2">The sequence shown here is derived from an EMBL/GenBank/DDBJ whole genome shotgun (WGS) entry which is preliminary data.</text>
</comment>
<dbReference type="InterPro" id="IPR014710">
    <property type="entry name" value="RmlC-like_jellyroll"/>
</dbReference>
<sequence>MEIFLKNAQQIHPLSTELIEHLSTVVKVLKLSNGHILLKERDIAKHIYFIEQGFARCYYMKDGKDITQWFMSTGDAMISVFSFFNQTPSLEYIELLEDSVLLCTSYADLQELYRKFPEFNVIGRVLTEKYYILSEERAIALRSMTAQERYADLLKKHPKILQKASLKHISSYLGIAPETLSRIRAKK</sequence>
<name>A0ABX2DD18_9SPHI</name>
<feature type="domain" description="Cyclic nucleotide-binding" evidence="1">
    <location>
        <begin position="30"/>
        <end position="115"/>
    </location>
</feature>
<accession>A0ABX2DD18</accession>
<dbReference type="EMBL" id="JABMKV010000002">
    <property type="protein sequence ID" value="NQX31702.1"/>
    <property type="molecule type" value="Genomic_DNA"/>
</dbReference>
<keyword evidence="3" id="KW-1185">Reference proteome</keyword>
<reference evidence="2 3" key="1">
    <citation type="submission" date="2020-05" db="EMBL/GenBank/DDBJ databases">
        <title>Description of Pedobacter foliorum sp. nov.</title>
        <authorList>
            <person name="Qi S."/>
            <person name="Carlier A."/>
            <person name="Cnockaert M."/>
            <person name="Vandamme P."/>
        </authorList>
    </citation>
    <scope>NUCLEOTIDE SEQUENCE [LARGE SCALE GENOMIC DNA]</scope>
    <source>
        <strain evidence="2 3">LMG 31300</strain>
    </source>
</reference>
<dbReference type="Pfam" id="PF00027">
    <property type="entry name" value="cNMP_binding"/>
    <property type="match status" value="1"/>
</dbReference>
<evidence type="ECO:0000259" key="1">
    <source>
        <dbReference type="Pfam" id="PF00027"/>
    </source>
</evidence>
<gene>
    <name evidence="2" type="ORF">HQN85_08200</name>
</gene>
<dbReference type="Gene3D" id="2.60.120.10">
    <property type="entry name" value="Jelly Rolls"/>
    <property type="match status" value="1"/>
</dbReference>
<dbReference type="InterPro" id="IPR000595">
    <property type="entry name" value="cNMP-bd_dom"/>
</dbReference>
<dbReference type="Proteomes" id="UP000762110">
    <property type="component" value="Unassembled WGS sequence"/>
</dbReference>
<dbReference type="CDD" id="cd00038">
    <property type="entry name" value="CAP_ED"/>
    <property type="match status" value="1"/>
</dbReference>
<evidence type="ECO:0000313" key="2">
    <source>
        <dbReference type="EMBL" id="NQX31702.1"/>
    </source>
</evidence>
<evidence type="ECO:0000313" key="3">
    <source>
        <dbReference type="Proteomes" id="UP000762110"/>
    </source>
</evidence>
<dbReference type="SUPFAM" id="SSF51206">
    <property type="entry name" value="cAMP-binding domain-like"/>
    <property type="match status" value="1"/>
</dbReference>
<proteinExistence type="predicted"/>
<dbReference type="InterPro" id="IPR018490">
    <property type="entry name" value="cNMP-bd_dom_sf"/>
</dbReference>
<protein>
    <submittedName>
        <fullName evidence="2">Crp/Fnr family transcriptional regulator</fullName>
    </submittedName>
</protein>
<dbReference type="RefSeq" id="WP_173271086.1">
    <property type="nucleotide sequence ID" value="NZ_JABMKV010000002.1"/>
</dbReference>